<dbReference type="Proteomes" id="UP000249135">
    <property type="component" value="Unassembled WGS sequence"/>
</dbReference>
<name>A0A2W5RDT2_VARPD</name>
<evidence type="ECO:0000313" key="1">
    <source>
        <dbReference type="EMBL" id="PZQ65263.1"/>
    </source>
</evidence>
<dbReference type="EMBL" id="QFPP01000506">
    <property type="protein sequence ID" value="PZQ65263.1"/>
    <property type="molecule type" value="Genomic_DNA"/>
</dbReference>
<sequence length="263" mass="29793">LLDSFAQINARMARSGLGRPMVLESAETPNGLKGDVYAVVDHRLEELRGALEKPEQWCELLILHINNRRCRVGQAAGGGATLTLSVVRRYDKPVEEAFELPFSYRVASSTPDFLAVDMRTAEGPFGTSNYRVLLEAVRLDAERTYLHFGYGYEHNMMVKLATQAYLATFGANKVGFTVTGRDENSQPVHITGLRGLVERNAMRYFLTLDAYLAGLEAPPAERRERRQRLWFASTERYPRQLKEVDMATYLAQKRTDRERDGGR</sequence>
<protein>
    <submittedName>
        <fullName evidence="1">Uncharacterized protein</fullName>
    </submittedName>
</protein>
<evidence type="ECO:0000313" key="2">
    <source>
        <dbReference type="Proteomes" id="UP000249135"/>
    </source>
</evidence>
<proteinExistence type="predicted"/>
<comment type="caution">
    <text evidence="1">The sequence shown here is derived from an EMBL/GenBank/DDBJ whole genome shotgun (WGS) entry which is preliminary data.</text>
</comment>
<dbReference type="AlphaFoldDB" id="A0A2W5RDT2"/>
<organism evidence="1 2">
    <name type="scientific">Variovorax paradoxus</name>
    <dbReference type="NCBI Taxonomy" id="34073"/>
    <lineage>
        <taxon>Bacteria</taxon>
        <taxon>Pseudomonadati</taxon>
        <taxon>Pseudomonadota</taxon>
        <taxon>Betaproteobacteria</taxon>
        <taxon>Burkholderiales</taxon>
        <taxon>Comamonadaceae</taxon>
        <taxon>Variovorax</taxon>
    </lineage>
</organism>
<accession>A0A2W5RDT2</accession>
<gene>
    <name evidence="1" type="ORF">DI563_25820</name>
</gene>
<feature type="non-terminal residue" evidence="1">
    <location>
        <position position="1"/>
    </location>
</feature>
<reference evidence="1 2" key="1">
    <citation type="submission" date="2017-08" db="EMBL/GenBank/DDBJ databases">
        <title>Infants hospitalized years apart are colonized by the same room-sourced microbial strains.</title>
        <authorList>
            <person name="Brooks B."/>
            <person name="Olm M.R."/>
            <person name="Firek B.A."/>
            <person name="Baker R."/>
            <person name="Thomas B.C."/>
            <person name="Morowitz M.J."/>
            <person name="Banfield J.F."/>
        </authorList>
    </citation>
    <scope>NUCLEOTIDE SEQUENCE [LARGE SCALE GENOMIC DNA]</scope>
    <source>
        <strain evidence="1">S2_005_003_R2_41</strain>
    </source>
</reference>